<dbReference type="Gene3D" id="6.10.340.10">
    <property type="match status" value="1"/>
</dbReference>
<gene>
    <name evidence="14" type="ORF">ACFSL2_17470</name>
</gene>
<keyword evidence="4" id="KW-1003">Cell membrane</keyword>
<evidence type="ECO:0000256" key="10">
    <source>
        <dbReference type="ARBA" id="ARBA00022840"/>
    </source>
</evidence>
<dbReference type="InterPro" id="IPR036890">
    <property type="entry name" value="HATPase_C_sf"/>
</dbReference>
<dbReference type="SMART" id="SM00388">
    <property type="entry name" value="HisKA"/>
    <property type="match status" value="1"/>
</dbReference>
<keyword evidence="7 12" id="KW-0812">Transmembrane</keyword>
<dbReference type="InterPro" id="IPR003661">
    <property type="entry name" value="HisK_dim/P_dom"/>
</dbReference>
<keyword evidence="5" id="KW-0597">Phosphoprotein</keyword>
<comment type="subcellular location">
    <subcellularLocation>
        <location evidence="2">Cell membrane</location>
        <topology evidence="2">Multi-pass membrane protein</topology>
    </subcellularLocation>
</comment>
<dbReference type="EC" id="2.7.13.3" evidence="3"/>
<keyword evidence="12" id="KW-0472">Membrane</keyword>
<keyword evidence="6" id="KW-0808">Transferase</keyword>
<dbReference type="CDD" id="cd06225">
    <property type="entry name" value="HAMP"/>
    <property type="match status" value="1"/>
</dbReference>
<dbReference type="Gene3D" id="1.10.287.130">
    <property type="match status" value="1"/>
</dbReference>
<sequence length="236" mass="24497">MLHAEEAFRSASATSLGLALGAAALASLVASLLLTRRIDRSLGALSTAAAGVAGGRFDARVPPPGIGAEFEDLAVAFNDMAARLDESHALRRRLLADVAHELRTPVTTITAYLEGVGDGVESLTPDTIAVLRAQGSRLFRLAAVTRAESRDLALHPEPTAPAELLTVAARSAGGRFAARDVSLIVDTDDGLPDVVVDRDRIGQVLGNLLDNALLHTLPRAESCASARHARTAAGCG</sequence>
<dbReference type="CDD" id="cd00082">
    <property type="entry name" value="HisKA"/>
    <property type="match status" value="1"/>
</dbReference>
<evidence type="ECO:0000256" key="8">
    <source>
        <dbReference type="ARBA" id="ARBA00022741"/>
    </source>
</evidence>
<evidence type="ECO:0000256" key="5">
    <source>
        <dbReference type="ARBA" id="ARBA00022553"/>
    </source>
</evidence>
<protein>
    <recommendedName>
        <fullName evidence="3">histidine kinase</fullName>
        <ecNumber evidence="3">2.7.13.3</ecNumber>
    </recommendedName>
</protein>
<dbReference type="InterPro" id="IPR050980">
    <property type="entry name" value="2C_sensor_his_kinase"/>
</dbReference>
<evidence type="ECO:0000256" key="4">
    <source>
        <dbReference type="ARBA" id="ARBA00022475"/>
    </source>
</evidence>
<evidence type="ECO:0000256" key="3">
    <source>
        <dbReference type="ARBA" id="ARBA00012438"/>
    </source>
</evidence>
<keyword evidence="10" id="KW-0067">ATP-binding</keyword>
<feature type="transmembrane region" description="Helical" evidence="12">
    <location>
        <begin position="12"/>
        <end position="34"/>
    </location>
</feature>
<evidence type="ECO:0000259" key="13">
    <source>
        <dbReference type="PROSITE" id="PS50885"/>
    </source>
</evidence>
<dbReference type="EMBL" id="JBHUHF010000001">
    <property type="protein sequence ID" value="MFD2027305.1"/>
    <property type="molecule type" value="Genomic_DNA"/>
</dbReference>
<dbReference type="PANTHER" id="PTHR44936">
    <property type="entry name" value="SENSOR PROTEIN CREC"/>
    <property type="match status" value="1"/>
</dbReference>
<evidence type="ECO:0000256" key="12">
    <source>
        <dbReference type="SAM" id="Phobius"/>
    </source>
</evidence>
<evidence type="ECO:0000256" key="9">
    <source>
        <dbReference type="ARBA" id="ARBA00022777"/>
    </source>
</evidence>
<organism evidence="14 15">
    <name type="scientific">Promicromonospora aerolata</name>
    <dbReference type="NCBI Taxonomy" id="195749"/>
    <lineage>
        <taxon>Bacteria</taxon>
        <taxon>Bacillati</taxon>
        <taxon>Actinomycetota</taxon>
        <taxon>Actinomycetes</taxon>
        <taxon>Micrococcales</taxon>
        <taxon>Promicromonosporaceae</taxon>
        <taxon>Promicromonospora</taxon>
    </lineage>
</organism>
<feature type="domain" description="HAMP" evidence="13">
    <location>
        <begin position="36"/>
        <end position="89"/>
    </location>
</feature>
<accession>A0ABW4VC93</accession>
<dbReference type="GO" id="GO:0016301">
    <property type="term" value="F:kinase activity"/>
    <property type="evidence" value="ECO:0007669"/>
    <property type="project" value="UniProtKB-KW"/>
</dbReference>
<reference evidence="15" key="1">
    <citation type="journal article" date="2019" name="Int. J. Syst. Evol. Microbiol.">
        <title>The Global Catalogue of Microorganisms (GCM) 10K type strain sequencing project: providing services to taxonomists for standard genome sequencing and annotation.</title>
        <authorList>
            <consortium name="The Broad Institute Genomics Platform"/>
            <consortium name="The Broad Institute Genome Sequencing Center for Infectious Disease"/>
            <person name="Wu L."/>
            <person name="Ma J."/>
        </authorList>
    </citation>
    <scope>NUCLEOTIDE SEQUENCE [LARGE SCALE GENOMIC DNA]</scope>
    <source>
        <strain evidence="15">CCM 7043</strain>
    </source>
</reference>
<evidence type="ECO:0000256" key="1">
    <source>
        <dbReference type="ARBA" id="ARBA00000085"/>
    </source>
</evidence>
<dbReference type="Gene3D" id="3.30.565.10">
    <property type="entry name" value="Histidine kinase-like ATPase, C-terminal domain"/>
    <property type="match status" value="1"/>
</dbReference>
<dbReference type="SMART" id="SM00304">
    <property type="entry name" value="HAMP"/>
    <property type="match status" value="1"/>
</dbReference>
<evidence type="ECO:0000313" key="15">
    <source>
        <dbReference type="Proteomes" id="UP001597338"/>
    </source>
</evidence>
<dbReference type="SUPFAM" id="SSF47384">
    <property type="entry name" value="Homodimeric domain of signal transducing histidine kinase"/>
    <property type="match status" value="1"/>
</dbReference>
<keyword evidence="15" id="KW-1185">Reference proteome</keyword>
<evidence type="ECO:0000256" key="7">
    <source>
        <dbReference type="ARBA" id="ARBA00022692"/>
    </source>
</evidence>
<dbReference type="PROSITE" id="PS50885">
    <property type="entry name" value="HAMP"/>
    <property type="match status" value="1"/>
</dbReference>
<dbReference type="SUPFAM" id="SSF158472">
    <property type="entry name" value="HAMP domain-like"/>
    <property type="match status" value="1"/>
</dbReference>
<dbReference type="PANTHER" id="PTHR44936:SF10">
    <property type="entry name" value="SENSOR PROTEIN RSTB"/>
    <property type="match status" value="1"/>
</dbReference>
<name>A0ABW4VC93_9MICO</name>
<keyword evidence="11 12" id="KW-1133">Transmembrane helix</keyword>
<keyword evidence="8" id="KW-0547">Nucleotide-binding</keyword>
<dbReference type="Pfam" id="PF00512">
    <property type="entry name" value="HisKA"/>
    <property type="match status" value="1"/>
</dbReference>
<dbReference type="SUPFAM" id="SSF55874">
    <property type="entry name" value="ATPase domain of HSP90 chaperone/DNA topoisomerase II/histidine kinase"/>
    <property type="match status" value="1"/>
</dbReference>
<keyword evidence="9 14" id="KW-0418">Kinase</keyword>
<dbReference type="Pfam" id="PF00672">
    <property type="entry name" value="HAMP"/>
    <property type="match status" value="1"/>
</dbReference>
<proteinExistence type="predicted"/>
<comment type="caution">
    <text evidence="14">The sequence shown here is derived from an EMBL/GenBank/DDBJ whole genome shotgun (WGS) entry which is preliminary data.</text>
</comment>
<dbReference type="InterPro" id="IPR036097">
    <property type="entry name" value="HisK_dim/P_sf"/>
</dbReference>
<dbReference type="InterPro" id="IPR003660">
    <property type="entry name" value="HAMP_dom"/>
</dbReference>
<evidence type="ECO:0000256" key="11">
    <source>
        <dbReference type="ARBA" id="ARBA00022989"/>
    </source>
</evidence>
<evidence type="ECO:0000313" key="14">
    <source>
        <dbReference type="EMBL" id="MFD2027305.1"/>
    </source>
</evidence>
<dbReference type="RefSeq" id="WP_377199055.1">
    <property type="nucleotide sequence ID" value="NZ_JBHUHF010000001.1"/>
</dbReference>
<dbReference type="Proteomes" id="UP001597338">
    <property type="component" value="Unassembled WGS sequence"/>
</dbReference>
<comment type="catalytic activity">
    <reaction evidence="1">
        <text>ATP + protein L-histidine = ADP + protein N-phospho-L-histidine.</text>
        <dbReference type="EC" id="2.7.13.3"/>
    </reaction>
</comment>
<evidence type="ECO:0000256" key="2">
    <source>
        <dbReference type="ARBA" id="ARBA00004651"/>
    </source>
</evidence>
<evidence type="ECO:0000256" key="6">
    <source>
        <dbReference type="ARBA" id="ARBA00022679"/>
    </source>
</evidence>